<dbReference type="PANTHER" id="PTHR43257:SF2">
    <property type="entry name" value="PYRUVATE DEHYDROGENASE E1 COMPONENT SUBUNIT BETA"/>
    <property type="match status" value="1"/>
</dbReference>
<dbReference type="AlphaFoldDB" id="A0A383E7N7"/>
<evidence type="ECO:0000256" key="1">
    <source>
        <dbReference type="ARBA" id="ARBA00023052"/>
    </source>
</evidence>
<feature type="non-terminal residue" evidence="3">
    <location>
        <position position="65"/>
    </location>
</feature>
<sequence>MTDLDKMFGQDRIMDSPVSELACTGAAVGASLCGYRPIVVHPRMDFMLYAMDAMVNQAAKWSLMF</sequence>
<dbReference type="SUPFAM" id="SSF52518">
    <property type="entry name" value="Thiamin diphosphate-binding fold (THDP-binding)"/>
    <property type="match status" value="1"/>
</dbReference>
<gene>
    <name evidence="3" type="ORF">METZ01_LOCUS505284</name>
</gene>
<keyword evidence="1" id="KW-0786">Thiamine pyrophosphate</keyword>
<feature type="domain" description="Transketolase-like pyrimidine-binding" evidence="2">
    <location>
        <begin position="6"/>
        <end position="63"/>
    </location>
</feature>
<evidence type="ECO:0000313" key="3">
    <source>
        <dbReference type="EMBL" id="SVE52430.1"/>
    </source>
</evidence>
<proteinExistence type="predicted"/>
<accession>A0A383E7N7</accession>
<reference evidence="3" key="1">
    <citation type="submission" date="2018-05" db="EMBL/GenBank/DDBJ databases">
        <authorList>
            <person name="Lanie J.A."/>
            <person name="Ng W.-L."/>
            <person name="Kazmierczak K.M."/>
            <person name="Andrzejewski T.M."/>
            <person name="Davidsen T.M."/>
            <person name="Wayne K.J."/>
            <person name="Tettelin H."/>
            <person name="Glass J.I."/>
            <person name="Rusch D."/>
            <person name="Podicherti R."/>
            <person name="Tsui H.-C.T."/>
            <person name="Winkler M.E."/>
        </authorList>
    </citation>
    <scope>NUCLEOTIDE SEQUENCE</scope>
</reference>
<evidence type="ECO:0000259" key="2">
    <source>
        <dbReference type="Pfam" id="PF02779"/>
    </source>
</evidence>
<dbReference type="EMBL" id="UINC01223295">
    <property type="protein sequence ID" value="SVE52430.1"/>
    <property type="molecule type" value="Genomic_DNA"/>
</dbReference>
<dbReference type="Gene3D" id="3.40.50.970">
    <property type="match status" value="1"/>
</dbReference>
<dbReference type="PANTHER" id="PTHR43257">
    <property type="entry name" value="PYRUVATE DEHYDROGENASE E1 COMPONENT BETA SUBUNIT"/>
    <property type="match status" value="1"/>
</dbReference>
<organism evidence="3">
    <name type="scientific">marine metagenome</name>
    <dbReference type="NCBI Taxonomy" id="408172"/>
    <lineage>
        <taxon>unclassified sequences</taxon>
        <taxon>metagenomes</taxon>
        <taxon>ecological metagenomes</taxon>
    </lineage>
</organism>
<dbReference type="InterPro" id="IPR029061">
    <property type="entry name" value="THDP-binding"/>
</dbReference>
<dbReference type="Pfam" id="PF02779">
    <property type="entry name" value="Transket_pyr"/>
    <property type="match status" value="1"/>
</dbReference>
<name>A0A383E7N7_9ZZZZ</name>
<dbReference type="InterPro" id="IPR005475">
    <property type="entry name" value="Transketolase-like_Pyr-bd"/>
</dbReference>
<protein>
    <recommendedName>
        <fullName evidence="2">Transketolase-like pyrimidine-binding domain-containing protein</fullName>
    </recommendedName>
</protein>